<dbReference type="InterPro" id="IPR050515">
    <property type="entry name" value="Beta-lactam/transpept"/>
</dbReference>
<feature type="transmembrane region" description="Helical" evidence="10">
    <location>
        <begin position="21"/>
        <end position="42"/>
    </location>
</feature>
<dbReference type="GO" id="GO:0008658">
    <property type="term" value="F:penicillin binding"/>
    <property type="evidence" value="ECO:0007669"/>
    <property type="project" value="InterPro"/>
</dbReference>
<gene>
    <name evidence="13" type="ORF">SAMN02746011_01705</name>
</gene>
<dbReference type="PANTHER" id="PTHR30627:SF2">
    <property type="entry name" value="PEPTIDOGLYCAN D,D-TRANSPEPTIDASE MRDA"/>
    <property type="match status" value="1"/>
</dbReference>
<dbReference type="GO" id="GO:0071972">
    <property type="term" value="F:peptidoglycan L,D-transpeptidase activity"/>
    <property type="evidence" value="ECO:0007669"/>
    <property type="project" value="TreeGrafter"/>
</dbReference>
<keyword evidence="3" id="KW-1003">Cell membrane</keyword>
<evidence type="ECO:0000256" key="8">
    <source>
        <dbReference type="ARBA" id="ARBA00023136"/>
    </source>
</evidence>
<accession>A0A1T4NBS7</accession>
<evidence type="ECO:0000313" key="13">
    <source>
        <dbReference type="EMBL" id="SJZ76565.1"/>
    </source>
</evidence>
<evidence type="ECO:0000256" key="6">
    <source>
        <dbReference type="ARBA" id="ARBA00022984"/>
    </source>
</evidence>
<dbReference type="InterPro" id="IPR005311">
    <property type="entry name" value="PBP_dimer"/>
</dbReference>
<dbReference type="Proteomes" id="UP000189941">
    <property type="component" value="Unassembled WGS sequence"/>
</dbReference>
<protein>
    <submittedName>
        <fullName evidence="13">Cell elongation-specific peptidoglycan D,D-transpeptidase</fullName>
    </submittedName>
</protein>
<evidence type="ECO:0000256" key="4">
    <source>
        <dbReference type="ARBA" id="ARBA00022692"/>
    </source>
</evidence>
<keyword evidence="9" id="KW-0961">Cell wall biogenesis/degradation</keyword>
<feature type="domain" description="Penicillin-binding protein transpeptidase" evidence="11">
    <location>
        <begin position="342"/>
        <end position="678"/>
    </location>
</feature>
<evidence type="ECO:0000259" key="11">
    <source>
        <dbReference type="Pfam" id="PF00905"/>
    </source>
</evidence>
<evidence type="ECO:0000256" key="5">
    <source>
        <dbReference type="ARBA" id="ARBA00022960"/>
    </source>
</evidence>
<evidence type="ECO:0000256" key="3">
    <source>
        <dbReference type="ARBA" id="ARBA00022475"/>
    </source>
</evidence>
<dbReference type="GO" id="GO:0009252">
    <property type="term" value="P:peptidoglycan biosynthetic process"/>
    <property type="evidence" value="ECO:0007669"/>
    <property type="project" value="UniProtKB-KW"/>
</dbReference>
<comment type="subcellular location">
    <subcellularLocation>
        <location evidence="1">Cell membrane</location>
        <topology evidence="1">Single-pass membrane protein</topology>
    </subcellularLocation>
</comment>
<dbReference type="RefSeq" id="WP_078756402.1">
    <property type="nucleotide sequence ID" value="NZ_FUWO01000017.1"/>
</dbReference>
<dbReference type="GO" id="GO:0008360">
    <property type="term" value="P:regulation of cell shape"/>
    <property type="evidence" value="ECO:0007669"/>
    <property type="project" value="UniProtKB-KW"/>
</dbReference>
<dbReference type="Gene3D" id="1.10.10.1230">
    <property type="entry name" value="Penicillin-binding protein, N-terminal non-catalytic domain, head sub-domain"/>
    <property type="match status" value="1"/>
</dbReference>
<dbReference type="GO" id="GO:0005886">
    <property type="term" value="C:plasma membrane"/>
    <property type="evidence" value="ECO:0007669"/>
    <property type="project" value="UniProtKB-SubCell"/>
</dbReference>
<dbReference type="PANTHER" id="PTHR30627">
    <property type="entry name" value="PEPTIDOGLYCAN D,D-TRANSPEPTIDASE"/>
    <property type="match status" value="1"/>
</dbReference>
<proteinExistence type="inferred from homology"/>
<dbReference type="SUPFAM" id="SSF56601">
    <property type="entry name" value="beta-lactamase/transpeptidase-like"/>
    <property type="match status" value="1"/>
</dbReference>
<dbReference type="GO" id="GO:0071555">
    <property type="term" value="P:cell wall organization"/>
    <property type="evidence" value="ECO:0007669"/>
    <property type="project" value="UniProtKB-KW"/>
</dbReference>
<feature type="domain" description="Penicillin-binding protein dimerisation" evidence="12">
    <location>
        <begin position="64"/>
        <end position="298"/>
    </location>
</feature>
<keyword evidence="5" id="KW-0133">Cell shape</keyword>
<evidence type="ECO:0000256" key="1">
    <source>
        <dbReference type="ARBA" id="ARBA00004162"/>
    </source>
</evidence>
<dbReference type="STRING" id="1121925.SAMN02746011_01705"/>
<keyword evidence="7 10" id="KW-1133">Transmembrane helix</keyword>
<dbReference type="Pfam" id="PF03717">
    <property type="entry name" value="PBP_dimer"/>
    <property type="match status" value="1"/>
</dbReference>
<dbReference type="Gene3D" id="3.90.1310.10">
    <property type="entry name" value="Penicillin-binding protein 2a (Domain 2)"/>
    <property type="match status" value="1"/>
</dbReference>
<evidence type="ECO:0000313" key="14">
    <source>
        <dbReference type="Proteomes" id="UP000189941"/>
    </source>
</evidence>
<evidence type="ECO:0000256" key="2">
    <source>
        <dbReference type="ARBA" id="ARBA00007171"/>
    </source>
</evidence>
<reference evidence="14" key="1">
    <citation type="submission" date="2017-02" db="EMBL/GenBank/DDBJ databases">
        <authorList>
            <person name="Varghese N."/>
            <person name="Submissions S."/>
        </authorList>
    </citation>
    <scope>NUCLEOTIDE SEQUENCE [LARGE SCALE GENOMIC DNA]</scope>
    <source>
        <strain evidence="14">DSM 15739</strain>
    </source>
</reference>
<sequence length="703" mass="77967">MAKYKLKKNKNNSHIPKRLNILFFAAFLSFAALFVRLGYLQLYKGDTFLSMVQKTESTLTTGSVPRGMIYDSQGRILVGNHPEMAILFTRDTDSKVSPSDLVDLARKLASLIDIPTQGLSERDLKDYFIINNESTVNSRLTKEQKQLTGSAFYKEQLNAVKSEELNYSDGEKKVIALFKNMNSAYALSTVTVKNQNVTPQEIARVSEQLGSLPGISIGTDWQRTYPQNGLLRSILGQVSTEQRGLPSERANELIAKGYAMNDRVGISFLEQQYEDVLRGTKSISTVVTDSTDDILSNQQIFEGSKGDNLVLTIDTAFNAKLDQIAENALKNMDNQGLNDRVYIVAMNPNNGDILGIAGKKFEYDENTDSYTGKIIDDALGAINTSYGMGSSVKPAMVAMGYLTGVINTTNNTIVDEPMKFQASQEKSSVFNRTGEVPITDIQALQLSSNIYMIKMAMMIGGQSSWEQNGQLTISPDTINIMRKYFAEFGLGTQTGIDLPSESEGYTPYNSQLVSALDLSYGQFDLYTPLQMAQYVSTIANNGFRYSPRLVKEIRSTDANGELGGVKTSIDPKVMNVVQLPNEAFDRIHEGMYQVSHTDQGTARYYFLNYPIKVGSKTGTTEAFYSGPIQYAQNQPVTNATFIGYAPYDNPEIAITVVVPYLEEAATGRQSTHIAHQVMNAYFEMQAETKDTIKTYMEAHPELQ</sequence>
<keyword evidence="6" id="KW-0573">Peptidoglycan synthesis</keyword>
<name>A0A1T4NBS7_9LACT</name>
<evidence type="ECO:0000256" key="10">
    <source>
        <dbReference type="SAM" id="Phobius"/>
    </source>
</evidence>
<dbReference type="Pfam" id="PF00905">
    <property type="entry name" value="Transpeptidase"/>
    <property type="match status" value="1"/>
</dbReference>
<evidence type="ECO:0000256" key="7">
    <source>
        <dbReference type="ARBA" id="ARBA00022989"/>
    </source>
</evidence>
<dbReference type="InterPro" id="IPR012338">
    <property type="entry name" value="Beta-lactam/transpept-like"/>
</dbReference>
<dbReference type="SUPFAM" id="SSF56519">
    <property type="entry name" value="Penicillin binding protein dimerisation domain"/>
    <property type="match status" value="1"/>
</dbReference>
<evidence type="ECO:0000256" key="9">
    <source>
        <dbReference type="ARBA" id="ARBA00023316"/>
    </source>
</evidence>
<keyword evidence="8 10" id="KW-0472">Membrane</keyword>
<organism evidence="13 14">
    <name type="scientific">Globicatella sulfidifaciens DSM 15739</name>
    <dbReference type="NCBI Taxonomy" id="1121925"/>
    <lineage>
        <taxon>Bacteria</taxon>
        <taxon>Bacillati</taxon>
        <taxon>Bacillota</taxon>
        <taxon>Bacilli</taxon>
        <taxon>Lactobacillales</taxon>
        <taxon>Aerococcaceae</taxon>
        <taxon>Globicatella</taxon>
    </lineage>
</organism>
<keyword evidence="4 10" id="KW-0812">Transmembrane</keyword>
<dbReference type="InterPro" id="IPR036138">
    <property type="entry name" value="PBP_dimer_sf"/>
</dbReference>
<dbReference type="AlphaFoldDB" id="A0A1T4NBS7"/>
<dbReference type="Gene3D" id="3.40.710.10">
    <property type="entry name" value="DD-peptidase/beta-lactamase superfamily"/>
    <property type="match status" value="1"/>
</dbReference>
<dbReference type="EMBL" id="FUWO01000017">
    <property type="protein sequence ID" value="SJZ76565.1"/>
    <property type="molecule type" value="Genomic_DNA"/>
</dbReference>
<dbReference type="InterPro" id="IPR001460">
    <property type="entry name" value="PCN-bd_Tpept"/>
</dbReference>
<comment type="similarity">
    <text evidence="2">Belongs to the transpeptidase family.</text>
</comment>
<dbReference type="OrthoDB" id="9770103at2"/>
<keyword evidence="14" id="KW-1185">Reference proteome</keyword>
<evidence type="ECO:0000259" key="12">
    <source>
        <dbReference type="Pfam" id="PF03717"/>
    </source>
</evidence>